<name>A0A6J5ISX5_9BURK</name>
<dbReference type="SUPFAM" id="SSF52949">
    <property type="entry name" value="Macro domain-like"/>
    <property type="match status" value="1"/>
</dbReference>
<proteinExistence type="predicted"/>
<evidence type="ECO:0008006" key="3">
    <source>
        <dbReference type="Google" id="ProtNLM"/>
    </source>
</evidence>
<organism evidence="1 2">
    <name type="scientific">Burkholderia aenigmatica</name>
    <dbReference type="NCBI Taxonomy" id="2015348"/>
    <lineage>
        <taxon>Bacteria</taxon>
        <taxon>Pseudomonadati</taxon>
        <taxon>Pseudomonadota</taxon>
        <taxon>Betaproteobacteria</taxon>
        <taxon>Burkholderiales</taxon>
        <taxon>Burkholderiaceae</taxon>
        <taxon>Burkholderia</taxon>
        <taxon>Burkholderia cepacia complex</taxon>
    </lineage>
</organism>
<evidence type="ECO:0000313" key="1">
    <source>
        <dbReference type="EMBL" id="CAB3961133.1"/>
    </source>
</evidence>
<gene>
    <name evidence="1" type="ORF">BLA3211_00872</name>
</gene>
<dbReference type="RefSeq" id="WP_175219962.1">
    <property type="nucleotide sequence ID" value="NZ_CABWIL020000003.1"/>
</dbReference>
<dbReference type="InterPro" id="IPR043472">
    <property type="entry name" value="Macro_dom-like"/>
</dbReference>
<dbReference type="Gene3D" id="3.40.220.10">
    <property type="entry name" value="Leucine Aminopeptidase, subunit E, domain 1"/>
    <property type="match status" value="1"/>
</dbReference>
<sequence length="254" mass="28455">MELLVKREYFHSKTEFPCGVGEILTEFINGVATRQINHPDNGVFYASSSVQDWNQDVGFILFDGMKDELDISPNDEIKKEDFESCWKIAVGNSPQGQSIIYKAGDAVVPQQNSTLIAHVVNNRGKWGRGFEISVGEKYAVARDSYLDMFLEGQWPPLGMVQFLSVDGGRRIYVANMVSQDGIYENDVIDAQCISRPDLRNCLTQVCEFALLNRLSVQMPMIGAGLGGGNWDVISDEIAEIFSYYKLTCTVFKHL</sequence>
<reference evidence="1 2" key="1">
    <citation type="submission" date="2020-04" db="EMBL/GenBank/DDBJ databases">
        <authorList>
            <person name="Depoorter E."/>
        </authorList>
    </citation>
    <scope>NUCLEOTIDE SEQUENCE [LARGE SCALE GENOMIC DNA]</scope>
    <source>
        <strain evidence="1 2">BCC0217</strain>
    </source>
</reference>
<dbReference type="Proteomes" id="UP000494301">
    <property type="component" value="Unassembled WGS sequence"/>
</dbReference>
<dbReference type="AlphaFoldDB" id="A0A6J5ISX5"/>
<dbReference type="EMBL" id="CABWIL020000003">
    <property type="protein sequence ID" value="CAB3961133.1"/>
    <property type="molecule type" value="Genomic_DNA"/>
</dbReference>
<evidence type="ECO:0000313" key="2">
    <source>
        <dbReference type="Proteomes" id="UP000494301"/>
    </source>
</evidence>
<accession>A0A6J5ISX5</accession>
<protein>
    <recommendedName>
        <fullName evidence="3">Macro domain-containing protein</fullName>
    </recommendedName>
</protein>